<dbReference type="Gene3D" id="3.90.70.10">
    <property type="entry name" value="Cysteine proteinases"/>
    <property type="match status" value="1"/>
</dbReference>
<dbReference type="InterPro" id="IPR038765">
    <property type="entry name" value="Papain-like_cys_pep_sf"/>
</dbReference>
<dbReference type="SUPFAM" id="SSF54001">
    <property type="entry name" value="Cysteine proteinases"/>
    <property type="match status" value="1"/>
</dbReference>
<keyword evidence="3" id="KW-1185">Reference proteome</keyword>
<feature type="region of interest" description="Disordered" evidence="1">
    <location>
        <begin position="355"/>
        <end position="388"/>
    </location>
</feature>
<evidence type="ECO:0000256" key="1">
    <source>
        <dbReference type="SAM" id="MobiDB-lite"/>
    </source>
</evidence>
<evidence type="ECO:0000313" key="3">
    <source>
        <dbReference type="Proteomes" id="UP000041254"/>
    </source>
</evidence>
<proteinExistence type="predicted"/>
<protein>
    <submittedName>
        <fullName evidence="2">Uncharacterized protein</fullName>
    </submittedName>
</protein>
<dbReference type="VEuPathDB" id="CryptoDB:Vbra_12904"/>
<dbReference type="EMBL" id="CDMY01000295">
    <property type="protein sequence ID" value="CEM00635.1"/>
    <property type="molecule type" value="Genomic_DNA"/>
</dbReference>
<evidence type="ECO:0000313" key="2">
    <source>
        <dbReference type="EMBL" id="CEM00635.1"/>
    </source>
</evidence>
<dbReference type="Proteomes" id="UP000041254">
    <property type="component" value="Unassembled WGS sequence"/>
</dbReference>
<reference evidence="2 3" key="1">
    <citation type="submission" date="2014-11" db="EMBL/GenBank/DDBJ databases">
        <authorList>
            <person name="Zhu J."/>
            <person name="Qi W."/>
            <person name="Song R."/>
        </authorList>
    </citation>
    <scope>NUCLEOTIDE SEQUENCE [LARGE SCALE GENOMIC DNA]</scope>
</reference>
<accession>A0A0G4ERZ6</accession>
<gene>
    <name evidence="2" type="ORF">Vbra_12904</name>
</gene>
<organism evidence="2 3">
    <name type="scientific">Vitrella brassicaformis (strain CCMP3155)</name>
    <dbReference type="NCBI Taxonomy" id="1169540"/>
    <lineage>
        <taxon>Eukaryota</taxon>
        <taxon>Sar</taxon>
        <taxon>Alveolata</taxon>
        <taxon>Colpodellida</taxon>
        <taxon>Vitrellaceae</taxon>
        <taxon>Vitrella</taxon>
    </lineage>
</organism>
<sequence>MSRLRPPEDLPVRKIVDFDCRSLGHLDVVINEPFDQQNRNTCWIYASACAFKCSALLKDEGCHVWDPPELSHLCSEERLLRLCGRTAESGGDPAHALECLTGTKPVQLGYEWMVREGPVIVTSFRIAADFTGSAAAPYDSRSGGTAFRDGNVTHAMVFYGWRKTEHGIWMWRVKNSWEESNLTEVPFGQDCIDDDVIAVPVPVLPDFPGLTPRVLGVTAVARGSRLAISEEPLCGVWREGGQPESHSLHVLCFVDHETGARRVEVQTTMANLCFCEVVKMDEGGQTGGLYEGKAHLSEPYVRDKDLQSVEGIAGWGRRDVPVRLRRTGEDQFELSFRRRTGGFITFVFERVAFPPNVNGQQQGEAADEEGGGEGEGGEEDDAMAGGDN</sequence>
<dbReference type="InParanoid" id="A0A0G4ERZ6"/>
<feature type="compositionally biased region" description="Acidic residues" evidence="1">
    <location>
        <begin position="365"/>
        <end position="382"/>
    </location>
</feature>
<name>A0A0G4ERZ6_VITBC</name>
<dbReference type="AlphaFoldDB" id="A0A0G4ERZ6"/>